<accession>A0ABD3XBD6</accession>
<comment type="caution">
    <text evidence="1">The sequence shown here is derived from an EMBL/GenBank/DDBJ whole genome shotgun (WGS) entry which is preliminary data.</text>
</comment>
<dbReference type="Proteomes" id="UP001634394">
    <property type="component" value="Unassembled WGS sequence"/>
</dbReference>
<feature type="non-terminal residue" evidence="1">
    <location>
        <position position="62"/>
    </location>
</feature>
<feature type="non-terminal residue" evidence="1">
    <location>
        <position position="1"/>
    </location>
</feature>
<proteinExistence type="predicted"/>
<dbReference type="EMBL" id="JBJQND010000003">
    <property type="protein sequence ID" value="KAL3882178.1"/>
    <property type="molecule type" value="Genomic_DNA"/>
</dbReference>
<reference evidence="1 2" key="1">
    <citation type="submission" date="2024-11" db="EMBL/GenBank/DDBJ databases">
        <title>Chromosome-level genome assembly of the freshwater bivalve Anodonta woodiana.</title>
        <authorList>
            <person name="Chen X."/>
        </authorList>
    </citation>
    <scope>NUCLEOTIDE SEQUENCE [LARGE SCALE GENOMIC DNA]</scope>
    <source>
        <strain evidence="1">MN2024</strain>
        <tissue evidence="1">Gills</tissue>
    </source>
</reference>
<name>A0ABD3XBD6_SINWO</name>
<sequence length="62" mass="7125">QNRRETFCNSTTKVHLLQCLQSQVIYISAIRMYAKNKTSACGRSQQNNPADCCFYDSKDCEI</sequence>
<gene>
    <name evidence="1" type="ORF">ACJMK2_028546</name>
</gene>
<dbReference type="AlphaFoldDB" id="A0ABD3XBD6"/>
<keyword evidence="2" id="KW-1185">Reference proteome</keyword>
<evidence type="ECO:0000313" key="2">
    <source>
        <dbReference type="Proteomes" id="UP001634394"/>
    </source>
</evidence>
<organism evidence="1 2">
    <name type="scientific">Sinanodonta woodiana</name>
    <name type="common">Chinese pond mussel</name>
    <name type="synonym">Anodonta woodiana</name>
    <dbReference type="NCBI Taxonomy" id="1069815"/>
    <lineage>
        <taxon>Eukaryota</taxon>
        <taxon>Metazoa</taxon>
        <taxon>Spiralia</taxon>
        <taxon>Lophotrochozoa</taxon>
        <taxon>Mollusca</taxon>
        <taxon>Bivalvia</taxon>
        <taxon>Autobranchia</taxon>
        <taxon>Heteroconchia</taxon>
        <taxon>Palaeoheterodonta</taxon>
        <taxon>Unionida</taxon>
        <taxon>Unionoidea</taxon>
        <taxon>Unionidae</taxon>
        <taxon>Unioninae</taxon>
        <taxon>Sinanodonta</taxon>
    </lineage>
</organism>
<evidence type="ECO:0000313" key="1">
    <source>
        <dbReference type="EMBL" id="KAL3882178.1"/>
    </source>
</evidence>
<protein>
    <submittedName>
        <fullName evidence="1">Uncharacterized protein</fullName>
    </submittedName>
</protein>